<feature type="compositionally biased region" description="Low complexity" evidence="1">
    <location>
        <begin position="197"/>
        <end position="208"/>
    </location>
</feature>
<feature type="region of interest" description="Disordered" evidence="1">
    <location>
        <begin position="1"/>
        <end position="20"/>
    </location>
</feature>
<evidence type="ECO:0000313" key="3">
    <source>
        <dbReference type="Proteomes" id="UP000053766"/>
    </source>
</evidence>
<accession>A0A0D8XE87</accession>
<dbReference type="Proteomes" id="UP000053766">
    <property type="component" value="Unassembled WGS sequence"/>
</dbReference>
<feature type="compositionally biased region" description="Basic and acidic residues" evidence="1">
    <location>
        <begin position="480"/>
        <end position="507"/>
    </location>
</feature>
<protein>
    <submittedName>
        <fullName evidence="2">Uncharacterized protein</fullName>
    </submittedName>
</protein>
<feature type="compositionally biased region" description="Basic and acidic residues" evidence="1">
    <location>
        <begin position="522"/>
        <end position="541"/>
    </location>
</feature>
<name>A0A0D8XE87_DICVI</name>
<evidence type="ECO:0000313" key="2">
    <source>
        <dbReference type="EMBL" id="KJH42960.1"/>
    </source>
</evidence>
<keyword evidence="3" id="KW-1185">Reference proteome</keyword>
<proteinExistence type="predicted"/>
<evidence type="ECO:0000256" key="1">
    <source>
        <dbReference type="SAM" id="MobiDB-lite"/>
    </source>
</evidence>
<feature type="region of interest" description="Disordered" evidence="1">
    <location>
        <begin position="440"/>
        <end position="575"/>
    </location>
</feature>
<dbReference type="EMBL" id="KN716606">
    <property type="protein sequence ID" value="KJH42960.1"/>
    <property type="molecule type" value="Genomic_DNA"/>
</dbReference>
<feature type="compositionally biased region" description="Basic and acidic residues" evidence="1">
    <location>
        <begin position="448"/>
        <end position="469"/>
    </location>
</feature>
<dbReference type="OrthoDB" id="5844170at2759"/>
<organism evidence="2 3">
    <name type="scientific">Dictyocaulus viviparus</name>
    <name type="common">Bovine lungworm</name>
    <dbReference type="NCBI Taxonomy" id="29172"/>
    <lineage>
        <taxon>Eukaryota</taxon>
        <taxon>Metazoa</taxon>
        <taxon>Ecdysozoa</taxon>
        <taxon>Nematoda</taxon>
        <taxon>Chromadorea</taxon>
        <taxon>Rhabditida</taxon>
        <taxon>Rhabditina</taxon>
        <taxon>Rhabditomorpha</taxon>
        <taxon>Strongyloidea</taxon>
        <taxon>Metastrongylidae</taxon>
        <taxon>Dictyocaulus</taxon>
    </lineage>
</organism>
<sequence length="575" mass="66035">MAKNNDRKNTKSHFNSNRKWPSEYLDGMSSPLACKENLDSIHRQRRYSSGARFNSNKEIGGYSNRYPNSQIVQEVAISYSAPLTVSAPTSPMSLPLHNSDRTLNVAYLNAQNFQFDQLHRSTPVITPESLERVNNFGRHETEFPVRIAYIGGESVSPAHSTLPSSLREPIVDSRASTRLAGSMVSETTTVQELTTITTTSRARSVSSSEMPGVSELAQRFERVSRSDSSETDRAAQKPASRVVVVSKPGPEYFYSSDESRIRHIERPTYSPSDEKSILSTTVVDIEPQNYCSTPPRYVEERYQLEEKYRSVKSYTSPTDSIYKSKEVIIPTVDKKESTKESFTGHTVFSSREHQYDQELSEIYSSTPVRSVVEQFESKIEEGRRTPDRKPYHYKEKLEAINVCDRRAPITDYREKEVYIPRSDLRPLRKTYTESITTSRKTVGSDVESPYKEKTREVRREELDRYHSSTERQMISPPPTKLKEEKKGIIKESTTEYVRDSSRVDVPKPRSPSPVKVKSTTEINKEELKEDKRKKSDERPTDFYRTSTQSYDYKKTEKTDETKTTTTKRYDDTVCI</sequence>
<reference evidence="2 3" key="1">
    <citation type="submission" date="2013-11" db="EMBL/GenBank/DDBJ databases">
        <title>Draft genome of the bovine lungworm Dictyocaulus viviparus.</title>
        <authorList>
            <person name="Mitreva M."/>
        </authorList>
    </citation>
    <scope>NUCLEOTIDE SEQUENCE [LARGE SCALE GENOMIC DNA]</scope>
    <source>
        <strain evidence="2 3">HannoverDv2000</strain>
    </source>
</reference>
<dbReference type="STRING" id="29172.A0A0D8XE87"/>
<dbReference type="AlphaFoldDB" id="A0A0D8XE87"/>
<feature type="compositionally biased region" description="Basic and acidic residues" evidence="1">
    <location>
        <begin position="218"/>
        <end position="235"/>
    </location>
</feature>
<feature type="compositionally biased region" description="Basic and acidic residues" evidence="1">
    <location>
        <begin position="551"/>
        <end position="575"/>
    </location>
</feature>
<gene>
    <name evidence="2" type="ORF">DICVIV_11038</name>
</gene>
<feature type="region of interest" description="Disordered" evidence="1">
    <location>
        <begin position="197"/>
        <end position="241"/>
    </location>
</feature>
<reference evidence="3" key="2">
    <citation type="journal article" date="2016" name="Sci. Rep.">
        <title>Dictyocaulus viviparus genome, variome and transcriptome elucidate lungworm biology and support future intervention.</title>
        <authorList>
            <person name="McNulty S.N."/>
            <person name="Strube C."/>
            <person name="Rosa B.A."/>
            <person name="Martin J.C."/>
            <person name="Tyagi R."/>
            <person name="Choi Y.J."/>
            <person name="Wang Q."/>
            <person name="Hallsworth Pepin K."/>
            <person name="Zhang X."/>
            <person name="Ozersky P."/>
            <person name="Wilson R.K."/>
            <person name="Sternberg P.W."/>
            <person name="Gasser R.B."/>
            <person name="Mitreva M."/>
        </authorList>
    </citation>
    <scope>NUCLEOTIDE SEQUENCE [LARGE SCALE GENOMIC DNA]</scope>
    <source>
        <strain evidence="3">HannoverDv2000</strain>
    </source>
</reference>